<dbReference type="PANTHER" id="PTHR30313:SF2">
    <property type="entry name" value="DNA PRIMASE"/>
    <property type="match status" value="1"/>
</dbReference>
<dbReference type="InterPro" id="IPR050219">
    <property type="entry name" value="DnaG_primase"/>
</dbReference>
<evidence type="ECO:0000256" key="12">
    <source>
        <dbReference type="HAMAP-Rule" id="MF_00974"/>
    </source>
</evidence>
<dbReference type="EC" id="2.7.7.101" evidence="12"/>
<proteinExistence type="inferred from homology"/>
<dbReference type="InterPro" id="IPR013264">
    <property type="entry name" value="DNAG_N"/>
</dbReference>
<evidence type="ECO:0000256" key="5">
    <source>
        <dbReference type="ARBA" id="ARBA00022705"/>
    </source>
</evidence>
<dbReference type="InterPro" id="IPR002694">
    <property type="entry name" value="Znf_CHC2"/>
</dbReference>
<dbReference type="InterPro" id="IPR006295">
    <property type="entry name" value="DNA_primase_DnaG"/>
</dbReference>
<dbReference type="Proteomes" id="UP000178587">
    <property type="component" value="Unassembled WGS sequence"/>
</dbReference>
<dbReference type="PANTHER" id="PTHR30313">
    <property type="entry name" value="DNA PRIMASE"/>
    <property type="match status" value="1"/>
</dbReference>
<dbReference type="Gene3D" id="3.90.580.10">
    <property type="entry name" value="Zinc finger, CHC2-type domain"/>
    <property type="match status" value="1"/>
</dbReference>
<dbReference type="InterPro" id="IPR034151">
    <property type="entry name" value="TOPRIM_DnaG_bac"/>
</dbReference>
<comment type="similarity">
    <text evidence="12 13">Belongs to the DnaG primase family.</text>
</comment>
<keyword evidence="10 12" id="KW-0238">DNA-binding</keyword>
<dbReference type="SMART" id="SM00493">
    <property type="entry name" value="TOPRIM"/>
    <property type="match status" value="1"/>
</dbReference>
<evidence type="ECO:0000256" key="9">
    <source>
        <dbReference type="ARBA" id="ARBA00022842"/>
    </source>
</evidence>
<dbReference type="GO" id="GO:0008270">
    <property type="term" value="F:zinc ion binding"/>
    <property type="evidence" value="ECO:0007669"/>
    <property type="project" value="UniProtKB-UniRule"/>
</dbReference>
<dbReference type="SMART" id="SM00400">
    <property type="entry name" value="ZnF_CHCC"/>
    <property type="match status" value="1"/>
</dbReference>
<name>A0A1F6EMI2_9BACT</name>
<dbReference type="Pfam" id="PF08275">
    <property type="entry name" value="DNAG_N"/>
    <property type="match status" value="1"/>
</dbReference>
<dbReference type="Pfam" id="PF10410">
    <property type="entry name" value="DnaB_bind"/>
    <property type="match status" value="1"/>
</dbReference>
<dbReference type="SUPFAM" id="SSF56731">
    <property type="entry name" value="DNA primase core"/>
    <property type="match status" value="1"/>
</dbReference>
<comment type="cofactor">
    <cofactor evidence="12 13 14">
        <name>Zn(2+)</name>
        <dbReference type="ChEBI" id="CHEBI:29105"/>
    </cofactor>
    <text evidence="12 13 14">Binds 1 zinc ion per monomer.</text>
</comment>
<comment type="domain">
    <text evidence="12">Contains an N-terminal zinc-binding domain, a central core domain that contains the primase activity, and a C-terminal DnaB-binding domain.</text>
</comment>
<evidence type="ECO:0000256" key="10">
    <source>
        <dbReference type="ARBA" id="ARBA00023125"/>
    </source>
</evidence>
<comment type="subunit">
    <text evidence="12">Monomer. Interacts with DnaB.</text>
</comment>
<evidence type="ECO:0000256" key="14">
    <source>
        <dbReference type="PIRSR" id="PIRSR002811-1"/>
    </source>
</evidence>
<evidence type="ECO:0000256" key="13">
    <source>
        <dbReference type="PIRNR" id="PIRNR002811"/>
    </source>
</evidence>
<keyword evidence="7 12" id="KW-0863">Zinc-finger</keyword>
<dbReference type="PIRSF" id="PIRSF002811">
    <property type="entry name" value="DnaG"/>
    <property type="match status" value="1"/>
</dbReference>
<evidence type="ECO:0000256" key="7">
    <source>
        <dbReference type="ARBA" id="ARBA00022771"/>
    </source>
</evidence>
<dbReference type="GO" id="GO:1990077">
    <property type="term" value="C:primosome complex"/>
    <property type="evidence" value="ECO:0007669"/>
    <property type="project" value="UniProtKB-KW"/>
</dbReference>
<evidence type="ECO:0000256" key="6">
    <source>
        <dbReference type="ARBA" id="ARBA00022723"/>
    </source>
</evidence>
<keyword evidence="8 12" id="KW-0862">Zinc</keyword>
<evidence type="ECO:0000256" key="11">
    <source>
        <dbReference type="ARBA" id="ARBA00023163"/>
    </source>
</evidence>
<evidence type="ECO:0000256" key="4">
    <source>
        <dbReference type="ARBA" id="ARBA00022695"/>
    </source>
</evidence>
<protein>
    <recommendedName>
        <fullName evidence="12 13">DNA primase</fullName>
        <ecNumber evidence="12">2.7.7.101</ecNumber>
    </recommendedName>
</protein>
<dbReference type="STRING" id="1798507.A3A34_03520"/>
<dbReference type="EMBL" id="MFLU01000012">
    <property type="protein sequence ID" value="OGG74864.1"/>
    <property type="molecule type" value="Genomic_DNA"/>
</dbReference>
<keyword evidence="2 12" id="KW-0639">Primosome</keyword>
<keyword evidence="9" id="KW-0460">Magnesium</keyword>
<keyword evidence="5 12" id="KW-0235">DNA replication</keyword>
<evidence type="ECO:0000256" key="2">
    <source>
        <dbReference type="ARBA" id="ARBA00022515"/>
    </source>
</evidence>
<evidence type="ECO:0000256" key="8">
    <source>
        <dbReference type="ARBA" id="ARBA00022833"/>
    </source>
</evidence>
<evidence type="ECO:0000313" key="17">
    <source>
        <dbReference type="Proteomes" id="UP000178587"/>
    </source>
</evidence>
<evidence type="ECO:0000313" key="16">
    <source>
        <dbReference type="EMBL" id="OGG74864.1"/>
    </source>
</evidence>
<dbReference type="InterPro" id="IPR006171">
    <property type="entry name" value="TOPRIM_dom"/>
</dbReference>
<organism evidence="16 17">
    <name type="scientific">Candidatus Kaiserbacteria bacterium RIFCSPLOWO2_01_FULL_50_24</name>
    <dbReference type="NCBI Taxonomy" id="1798507"/>
    <lineage>
        <taxon>Bacteria</taxon>
        <taxon>Candidatus Kaiseribacteriota</taxon>
    </lineage>
</organism>
<dbReference type="Gene3D" id="3.90.980.10">
    <property type="entry name" value="DNA primase, catalytic core, N-terminal domain"/>
    <property type="match status" value="1"/>
</dbReference>
<evidence type="ECO:0000256" key="3">
    <source>
        <dbReference type="ARBA" id="ARBA00022679"/>
    </source>
</evidence>
<dbReference type="Gene3D" id="3.40.1360.10">
    <property type="match status" value="1"/>
</dbReference>
<comment type="function">
    <text evidence="12 13">RNA polymerase that catalyzes the synthesis of short RNA molecules used as primers for DNA polymerase during DNA replication.</text>
</comment>
<dbReference type="AlphaFoldDB" id="A0A1F6EMI2"/>
<dbReference type="InterPro" id="IPR030846">
    <property type="entry name" value="DnaG_bac"/>
</dbReference>
<evidence type="ECO:0000259" key="15">
    <source>
        <dbReference type="PROSITE" id="PS50880"/>
    </source>
</evidence>
<gene>
    <name evidence="12" type="primary">dnaG</name>
    <name evidence="16" type="ORF">A3A34_03520</name>
</gene>
<reference evidence="16 17" key="1">
    <citation type="journal article" date="2016" name="Nat. Commun.">
        <title>Thousands of microbial genomes shed light on interconnected biogeochemical processes in an aquifer system.</title>
        <authorList>
            <person name="Anantharaman K."/>
            <person name="Brown C.T."/>
            <person name="Hug L.A."/>
            <person name="Sharon I."/>
            <person name="Castelle C.J."/>
            <person name="Probst A.J."/>
            <person name="Thomas B.C."/>
            <person name="Singh A."/>
            <person name="Wilkins M.J."/>
            <person name="Karaoz U."/>
            <person name="Brodie E.L."/>
            <person name="Williams K.H."/>
            <person name="Hubbard S.S."/>
            <person name="Banfield J.F."/>
        </authorList>
    </citation>
    <scope>NUCLEOTIDE SEQUENCE [LARGE SCALE GENOMIC DNA]</scope>
</reference>
<evidence type="ECO:0000256" key="1">
    <source>
        <dbReference type="ARBA" id="ARBA00022478"/>
    </source>
</evidence>
<comment type="caution">
    <text evidence="16">The sequence shown here is derived from an EMBL/GenBank/DDBJ whole genome shotgun (WGS) entry which is preliminary data.</text>
</comment>
<keyword evidence="6 12" id="KW-0479">Metal-binding</keyword>
<keyword evidence="11 12" id="KW-0804">Transcription</keyword>
<dbReference type="NCBIfam" id="TIGR01391">
    <property type="entry name" value="dnaG"/>
    <property type="match status" value="1"/>
</dbReference>
<dbReference type="SUPFAM" id="SSF57783">
    <property type="entry name" value="Zinc beta-ribbon"/>
    <property type="match status" value="1"/>
</dbReference>
<dbReference type="GO" id="GO:0000428">
    <property type="term" value="C:DNA-directed RNA polymerase complex"/>
    <property type="evidence" value="ECO:0007669"/>
    <property type="project" value="UniProtKB-KW"/>
</dbReference>
<dbReference type="GO" id="GO:0005737">
    <property type="term" value="C:cytoplasm"/>
    <property type="evidence" value="ECO:0007669"/>
    <property type="project" value="TreeGrafter"/>
</dbReference>
<dbReference type="GO" id="GO:0006269">
    <property type="term" value="P:DNA replication, synthesis of primer"/>
    <property type="evidence" value="ECO:0007669"/>
    <property type="project" value="UniProtKB-UniRule"/>
</dbReference>
<keyword evidence="4 12" id="KW-0548">Nucleotidyltransferase</keyword>
<comment type="catalytic activity">
    <reaction evidence="12">
        <text>ssDNA + n NTP = ssDNA/pppN(pN)n-1 hybrid + (n-1) diphosphate.</text>
        <dbReference type="EC" id="2.7.7.101"/>
    </reaction>
</comment>
<feature type="zinc finger region" description="CHC2-type" evidence="12 14">
    <location>
        <begin position="35"/>
        <end position="59"/>
    </location>
</feature>
<dbReference type="PROSITE" id="PS50880">
    <property type="entry name" value="TOPRIM"/>
    <property type="match status" value="1"/>
</dbReference>
<dbReference type="FunFam" id="3.90.580.10:FF:000001">
    <property type="entry name" value="DNA primase"/>
    <property type="match status" value="1"/>
</dbReference>
<dbReference type="GO" id="GO:0003899">
    <property type="term" value="F:DNA-directed RNA polymerase activity"/>
    <property type="evidence" value="ECO:0007669"/>
    <property type="project" value="UniProtKB-UniRule"/>
</dbReference>
<feature type="domain" description="Toprim" evidence="15">
    <location>
        <begin position="248"/>
        <end position="331"/>
    </location>
</feature>
<dbReference type="InterPro" id="IPR037068">
    <property type="entry name" value="DNA_primase_core_N_sf"/>
</dbReference>
<keyword evidence="3 12" id="KW-0808">Transferase</keyword>
<dbReference type="CDD" id="cd03364">
    <property type="entry name" value="TOPRIM_DnaG_primases"/>
    <property type="match status" value="1"/>
</dbReference>
<accession>A0A1F6EMI2</accession>
<sequence length="568" mass="63568">MSDTVEQVKQRLSILDVVSSYVKLERAGQNMRAKCPFHAERTPSFFVSPERGTYHCFGCDKGGDIFSFVQDIEGIDFKGALKILAERAGVPLRYSKREKGDDRDRLHEIMEAAAIFYASRLTKEAHEYLQKRGLSENTIGAFRLGYAGDGWGDACDYLQARKFSEKELLDAGISKRGERGIADKFRNRIMFPIADSAGRIIAFSGRTFGEKAHPDAPKYLNSPETTLFKKSHILYGFDRAKHAMRKHNFAILVEGQMDLLLSHETGFANTIAVSGTACTEEHARLLKRMTDNLVIALDADEAGVKAAGRAARVALREGLHVKVAALPRGSDPADMIAGKGKDAWRAIVRDSKDVITFFLNAIEERAKDAERFRRSVESAVLPFLNDVRSPLEREHYMREIAGRLHVSESAVAEATARLPRESAMENFSTNTSGVHVRQLPKRAEEAYAILVWQKSVSKPAIDCDQYEEALEQAVGRDMFNDLKSIPKDRLEALRFKVEEHHRNTEAALQKSVKSLLEALLRTRHSEELKNITQKLAMAEECGDEGLTQQLLKQSKDLTKCIAELGNVV</sequence>
<dbReference type="Pfam" id="PF01807">
    <property type="entry name" value="Zn_ribbon_DnaG"/>
    <property type="match status" value="1"/>
</dbReference>
<keyword evidence="1 12" id="KW-0240">DNA-directed RNA polymerase</keyword>
<dbReference type="GO" id="GO:0003677">
    <property type="term" value="F:DNA binding"/>
    <property type="evidence" value="ECO:0007669"/>
    <property type="project" value="UniProtKB-KW"/>
</dbReference>
<dbReference type="Pfam" id="PF13155">
    <property type="entry name" value="Toprim_2"/>
    <property type="match status" value="1"/>
</dbReference>
<dbReference type="HAMAP" id="MF_00974">
    <property type="entry name" value="DNA_primase_DnaG"/>
    <property type="match status" value="1"/>
</dbReference>
<dbReference type="InterPro" id="IPR036977">
    <property type="entry name" value="DNA_primase_Znf_CHC2"/>
</dbReference>
<dbReference type="InterPro" id="IPR019475">
    <property type="entry name" value="DNA_primase_DnaB-bd"/>
</dbReference>